<dbReference type="Proteomes" id="UP000069549">
    <property type="component" value="Chromosome 13"/>
</dbReference>
<dbReference type="SUPFAM" id="SSF140924">
    <property type="entry name" value="Duffy binding domain-like"/>
    <property type="match status" value="1"/>
</dbReference>
<feature type="signal peptide" evidence="3">
    <location>
        <begin position="1"/>
        <end position="21"/>
    </location>
</feature>
<dbReference type="AlphaFoldDB" id="A0A122IQP7"/>
<dbReference type="Proteomes" id="UP000219974">
    <property type="component" value="Chromosome 13"/>
</dbReference>
<dbReference type="EMBL" id="LT608277">
    <property type="protein sequence ID" value="SCM18399.1"/>
    <property type="molecule type" value="Genomic_DNA"/>
</dbReference>
<dbReference type="EMBL" id="LT608261">
    <property type="protein sequence ID" value="SCM16602.1"/>
    <property type="molecule type" value="Genomic_DNA"/>
</dbReference>
<feature type="chain" id="PRO_5014244685" evidence="3">
    <location>
        <begin position="22"/>
        <end position="827"/>
    </location>
</feature>
<evidence type="ECO:0000256" key="3">
    <source>
        <dbReference type="SAM" id="SignalP"/>
    </source>
</evidence>
<keyword evidence="3" id="KW-0732">Signal</keyword>
<dbReference type="GO" id="GO:0046789">
    <property type="term" value="F:host cell surface receptor binding"/>
    <property type="evidence" value="ECO:0007669"/>
    <property type="project" value="InterPro"/>
</dbReference>
<feature type="region of interest" description="Disordered" evidence="1">
    <location>
        <begin position="448"/>
        <end position="508"/>
    </location>
</feature>
<evidence type="ECO:0000256" key="2">
    <source>
        <dbReference type="SAM" id="Phobius"/>
    </source>
</evidence>
<feature type="region of interest" description="Disordered" evidence="1">
    <location>
        <begin position="638"/>
        <end position="658"/>
    </location>
</feature>
<evidence type="ECO:0000313" key="11">
    <source>
        <dbReference type="Proteomes" id="UP000069549"/>
    </source>
</evidence>
<dbReference type="Gene3D" id="1.20.1310.20">
    <property type="entry name" value="Duffy-antigen binding domain"/>
    <property type="match status" value="1"/>
</dbReference>
<evidence type="ECO:0000313" key="7">
    <source>
        <dbReference type="EMBL" id="SCL97372.1"/>
    </source>
</evidence>
<evidence type="ECO:0000313" key="15">
    <source>
        <dbReference type="Proteomes" id="UP000516480"/>
    </source>
</evidence>
<dbReference type="OMA" id="RENIIML"/>
<dbReference type="VEuPathDB" id="PlasmoDB:PBANKA_1332700"/>
<evidence type="ECO:0000313" key="9">
    <source>
        <dbReference type="EMBL" id="SCM18399.1"/>
    </source>
</evidence>
<keyword evidence="2" id="KW-0472">Membrane</keyword>
<evidence type="ECO:0000259" key="5">
    <source>
        <dbReference type="Pfam" id="PF11556"/>
    </source>
</evidence>
<protein>
    <submittedName>
        <fullName evidence="6">Duffy-binding protein</fullName>
    </submittedName>
</protein>
<dbReference type="Pfam" id="PF05424">
    <property type="entry name" value="Duffy_binding"/>
    <property type="match status" value="1"/>
</dbReference>
<sequence length="827" mass="95717">MKKTITYFSFALVIQYFLTTCSHEKKTVNLLKRTYASFQSSPLKNNSGNRILYELKESLYNIENGKLLDDLASKDNEIFWGKNHILPENSRSGSINSQQENNFLEIGTPETKKNNQSENKSPNGNYKDYFDKHPINECKEKDKNEIHAWICDDEKQNCVPSRRINLCTSRLEIIPDKIDIKDNEMKELLMDYFKQFIYKDAAREGELLLNKYNEKNNNEYCNDMINSFGDYKNIVEGTGLNNVANSNLLELKIQNIFGANDNGKRDRRNWWKRHEHIIWKAMVLGTNFNENSNYNNICINYKLEDYHSQIERWTREWIQEFGVQYFKEAIKINNKCTKKSIISTESICINNACKDECNTYETWISVNKSKWDALLQRFSEFNKNYFSEETCRDKAYNSLMIEFKEAYEVNFENVINLDDDHYTELCVCSSARPSNTAINKSLDHKQTLESQNPTDASQNNLLPPSNTNTNHDLFKEDDDDNNGFDLLSYSNTDAQNSRNSTATEQVSVNDEKNKLNQNAESNNKYELQIMGNHSNSDNTYHNIIIPPQENHIQNIHTSIPQSVTSNPTLNTNTNGNINGNTDGDTNSTLTPNLDLNPTQTLNPNATNIEVKEHHFSTNGTENKNTKKEQMSTSQIKYNKDPKHDNIISGDVSRSNNDINSENANKLEIYEYENRNVKKTRENIIMLANENVCNGNPGLKYCESINNKYFHGACPKSQTQNLCCSISNYCIKFFNINSNNYYSCMNEEFMDPSYTCFQKGSYSNQYYYAAGGIIFVIIFIFASIGFSGNKSEEEAFNNYEEYLHKSYNQSMLSNGFKHVQEYIPVDFY</sequence>
<feature type="domain" description="Erythrocyte binding antigen 175 C-terminal" evidence="5">
    <location>
        <begin position="677"/>
        <end position="756"/>
    </location>
</feature>
<feature type="domain" description="Duffy-antigen binding" evidence="4">
    <location>
        <begin position="158"/>
        <end position="339"/>
    </location>
</feature>
<evidence type="ECO:0000313" key="8">
    <source>
        <dbReference type="EMBL" id="SCM16602.1"/>
    </source>
</evidence>
<feature type="compositionally biased region" description="Polar residues" evidence="1">
    <location>
        <begin position="488"/>
        <end position="508"/>
    </location>
</feature>
<evidence type="ECO:0000259" key="4">
    <source>
        <dbReference type="Pfam" id="PF05424"/>
    </source>
</evidence>
<dbReference type="Pfam" id="PF11556">
    <property type="entry name" value="EBA-175_VI"/>
    <property type="match status" value="1"/>
</dbReference>
<proteinExistence type="predicted"/>
<evidence type="ECO:0000313" key="14">
    <source>
        <dbReference type="Proteomes" id="UP000220214"/>
    </source>
</evidence>
<dbReference type="Gene3D" id="1.10.1740.170">
    <property type="entry name" value="Erythrocyte binding antigen 175 region VI"/>
    <property type="match status" value="1"/>
</dbReference>
<dbReference type="InterPro" id="IPR021620">
    <property type="entry name" value="EBA-175_C"/>
</dbReference>
<dbReference type="Proteomes" id="UP000219860">
    <property type="component" value="Chromosome 13"/>
</dbReference>
<evidence type="ECO:0000313" key="6">
    <source>
        <dbReference type="EMBL" id="CXI96637.1"/>
    </source>
</evidence>
<dbReference type="Proteomes" id="UP000220214">
    <property type="component" value="Chromosome 13"/>
</dbReference>
<dbReference type="InterPro" id="IPR043057">
    <property type="entry name" value="EBA-175_C_sf"/>
</dbReference>
<evidence type="ECO:0000313" key="12">
    <source>
        <dbReference type="Proteomes" id="UP000219860"/>
    </source>
</evidence>
<feature type="region of interest" description="Disordered" evidence="1">
    <location>
        <begin position="106"/>
        <end position="127"/>
    </location>
</feature>
<evidence type="ECO:0000313" key="13">
    <source>
        <dbReference type="Proteomes" id="UP000219974"/>
    </source>
</evidence>
<evidence type="ECO:0000256" key="1">
    <source>
        <dbReference type="SAM" id="MobiDB-lite"/>
    </source>
</evidence>
<dbReference type="Gene3D" id="1.20.58.830">
    <property type="match status" value="1"/>
</dbReference>
<dbReference type="EMBL" id="LT614639">
    <property type="protein sequence ID" value="SCN27829.1"/>
    <property type="molecule type" value="Genomic_DNA"/>
</dbReference>
<dbReference type="EMBL" id="LT608149">
    <property type="protein sequence ID" value="SCL97372.1"/>
    <property type="molecule type" value="Genomic_DNA"/>
</dbReference>
<keyword evidence="2" id="KW-1133">Transmembrane helix</keyword>
<reference evidence="6 11" key="1">
    <citation type="submission" date="2016-02" db="EMBL/GenBank/DDBJ databases">
        <authorList>
            <consortium name="Pathogen Informatics"/>
        </authorList>
    </citation>
    <scope>NUCLEOTIDE SEQUENCE [LARGE SCALE GENOMIC DNA]</scope>
    <source>
        <strain evidence="6 11">K173</strain>
        <strain evidence="7 15">NK65 ny</strain>
        <strain evidence="10 14">NK65e</strain>
        <strain evidence="8 12">SP11 Antwerpcl1</strain>
        <strain evidence="9 13">SP11 RLL</strain>
    </source>
</reference>
<dbReference type="InterPro" id="IPR042202">
    <property type="entry name" value="Duffy-ag-bd_sf"/>
</dbReference>
<organism evidence="6 11">
    <name type="scientific">Plasmodium berghei</name>
    <dbReference type="NCBI Taxonomy" id="5821"/>
    <lineage>
        <taxon>Eukaryota</taxon>
        <taxon>Sar</taxon>
        <taxon>Alveolata</taxon>
        <taxon>Apicomplexa</taxon>
        <taxon>Aconoidasida</taxon>
        <taxon>Haemosporida</taxon>
        <taxon>Plasmodiidae</taxon>
        <taxon>Plasmodium</taxon>
        <taxon>Plasmodium (Vinckeia)</taxon>
    </lineage>
</organism>
<dbReference type="GO" id="GO:0016020">
    <property type="term" value="C:membrane"/>
    <property type="evidence" value="ECO:0007669"/>
    <property type="project" value="InterPro"/>
</dbReference>
<accession>A0A122IQP7</accession>
<dbReference type="InterPro" id="IPR008602">
    <property type="entry name" value="Duffy-antigen-binding"/>
</dbReference>
<dbReference type="OrthoDB" id="376429at2759"/>
<dbReference type="Proteomes" id="UP000516480">
    <property type="component" value="Chromosome 13"/>
</dbReference>
<name>A0A122IQP7_PLABE</name>
<feature type="compositionally biased region" description="Low complexity" evidence="1">
    <location>
        <begin position="457"/>
        <end position="470"/>
    </location>
</feature>
<feature type="transmembrane region" description="Helical" evidence="2">
    <location>
        <begin position="765"/>
        <end position="785"/>
    </location>
</feature>
<dbReference type="SMR" id="A0A122IQP7"/>
<gene>
    <name evidence="6" type="ORF">PBK173_000393700</name>
    <name evidence="10" type="ORF">PBNK65E_000382500</name>
    <name evidence="7" type="ORF">PBNK65NY_000382000</name>
    <name evidence="8" type="ORF">PBSP11A_000382500</name>
    <name evidence="9" type="ORF">PBSP11RLL_000382600</name>
</gene>
<evidence type="ECO:0000313" key="10">
    <source>
        <dbReference type="EMBL" id="SCN27829.1"/>
    </source>
</evidence>
<dbReference type="EMBL" id="LT160033">
    <property type="protein sequence ID" value="CXI96637.1"/>
    <property type="molecule type" value="Genomic_DNA"/>
</dbReference>
<keyword evidence="2" id="KW-0812">Transmembrane</keyword>